<dbReference type="InterPro" id="IPR008593">
    <property type="entry name" value="Dam_MeTrfase"/>
</dbReference>
<feature type="compositionally biased region" description="Basic residues" evidence="1">
    <location>
        <begin position="29"/>
        <end position="40"/>
    </location>
</feature>
<dbReference type="KEGG" id="afy:BW247_12415"/>
<sequence>MNSNASPKNRGRPRIHEDQRAAWRAASRAYRKRKKQKVYHKSNSDEWYTPPDLAEHIMQNVAHRDAFDIDPCAPAEPPYTVEAARRLTAADDGLAHDWGEPGTIAWVNPPYSQMKKWIEKCLEQAGHGVVVIALVPARTGTRWWSRAIHDAADGHATAHAYTLPGRLRFYKQQPDNTIIEGDSAPFDSAILIWNLSLID</sequence>
<reference evidence="2 3" key="1">
    <citation type="submission" date="2017-01" db="EMBL/GenBank/DDBJ databases">
        <title>Draft sequence of Acidihalobacter ferrooxidans strain DSM 14175 (strain V8).</title>
        <authorList>
            <person name="Khaleque H.N."/>
            <person name="Ramsay J.P."/>
            <person name="Murphy R.J.T."/>
            <person name="Kaksonen A.H."/>
            <person name="Boxall N.J."/>
            <person name="Watkin E.L.J."/>
        </authorList>
    </citation>
    <scope>NUCLEOTIDE SEQUENCE [LARGE SCALE GENOMIC DNA]</scope>
    <source>
        <strain evidence="2 3">V8</strain>
    </source>
</reference>
<dbReference type="RefSeq" id="WP_076837418.1">
    <property type="nucleotide sequence ID" value="NZ_CP019434.1"/>
</dbReference>
<evidence type="ECO:0008006" key="4">
    <source>
        <dbReference type="Google" id="ProtNLM"/>
    </source>
</evidence>
<gene>
    <name evidence="2" type="ORF">BW247_12415</name>
</gene>
<feature type="region of interest" description="Disordered" evidence="1">
    <location>
        <begin position="1"/>
        <end position="45"/>
    </location>
</feature>
<evidence type="ECO:0000313" key="2">
    <source>
        <dbReference type="EMBL" id="APZ43789.1"/>
    </source>
</evidence>
<keyword evidence="3" id="KW-1185">Reference proteome</keyword>
<evidence type="ECO:0000256" key="1">
    <source>
        <dbReference type="SAM" id="MobiDB-lite"/>
    </source>
</evidence>
<dbReference type="GO" id="GO:0009307">
    <property type="term" value="P:DNA restriction-modification system"/>
    <property type="evidence" value="ECO:0007669"/>
    <property type="project" value="InterPro"/>
</dbReference>
<dbReference type="STRING" id="1765967.BW247_12415"/>
<proteinExistence type="predicted"/>
<dbReference type="Proteomes" id="UP000243807">
    <property type="component" value="Chromosome"/>
</dbReference>
<organism evidence="2 3">
    <name type="scientific">Acidihalobacter ferrooxydans</name>
    <dbReference type="NCBI Taxonomy" id="1765967"/>
    <lineage>
        <taxon>Bacteria</taxon>
        <taxon>Pseudomonadati</taxon>
        <taxon>Pseudomonadota</taxon>
        <taxon>Gammaproteobacteria</taxon>
        <taxon>Chromatiales</taxon>
        <taxon>Ectothiorhodospiraceae</taxon>
        <taxon>Acidihalobacter</taxon>
    </lineage>
</organism>
<name>A0A1P8UIX4_9GAMM</name>
<dbReference type="AlphaFoldDB" id="A0A1P8UIX4"/>
<dbReference type="EMBL" id="CP019434">
    <property type="protein sequence ID" value="APZ43789.1"/>
    <property type="molecule type" value="Genomic_DNA"/>
</dbReference>
<dbReference type="GO" id="GO:0009007">
    <property type="term" value="F:site-specific DNA-methyltransferase (adenine-specific) activity"/>
    <property type="evidence" value="ECO:0007669"/>
    <property type="project" value="InterPro"/>
</dbReference>
<dbReference type="OrthoDB" id="5288620at2"/>
<dbReference type="Pfam" id="PF05869">
    <property type="entry name" value="Dam"/>
    <property type="match status" value="1"/>
</dbReference>
<accession>A0A1P8UIX4</accession>
<protein>
    <recommendedName>
        <fullName evidence="4">Adenine methyltransferase</fullName>
    </recommendedName>
</protein>
<evidence type="ECO:0000313" key="3">
    <source>
        <dbReference type="Proteomes" id="UP000243807"/>
    </source>
</evidence>
<dbReference type="GO" id="GO:0003677">
    <property type="term" value="F:DNA binding"/>
    <property type="evidence" value="ECO:0007669"/>
    <property type="project" value="InterPro"/>
</dbReference>